<reference evidence="2" key="1">
    <citation type="journal article" date="2018" name="Gigascience">
        <title>Genome assembly of the Pink Ipe (Handroanthus impetiginosus, Bignoniaceae), a highly valued, ecologically keystone Neotropical timber forest tree.</title>
        <authorList>
            <person name="Silva-Junior O.B."/>
            <person name="Grattapaglia D."/>
            <person name="Novaes E."/>
            <person name="Collevatti R.G."/>
        </authorList>
    </citation>
    <scope>NUCLEOTIDE SEQUENCE [LARGE SCALE GENOMIC DNA]</scope>
    <source>
        <strain evidence="2">cv. UFG-1</strain>
    </source>
</reference>
<evidence type="ECO:0000313" key="1">
    <source>
        <dbReference type="EMBL" id="PIN02179.1"/>
    </source>
</evidence>
<dbReference type="EMBL" id="NKXS01006030">
    <property type="protein sequence ID" value="PIN02179.1"/>
    <property type="molecule type" value="Genomic_DNA"/>
</dbReference>
<dbReference type="PANTHER" id="PTHR33325">
    <property type="entry name" value="ZINC FINGER, CCHC-TYPE-RELATED"/>
    <property type="match status" value="1"/>
</dbReference>
<dbReference type="OrthoDB" id="1737433at2759"/>
<proteinExistence type="predicted"/>
<organism evidence="1 2">
    <name type="scientific">Handroanthus impetiginosus</name>
    <dbReference type="NCBI Taxonomy" id="429701"/>
    <lineage>
        <taxon>Eukaryota</taxon>
        <taxon>Viridiplantae</taxon>
        <taxon>Streptophyta</taxon>
        <taxon>Embryophyta</taxon>
        <taxon>Tracheophyta</taxon>
        <taxon>Spermatophyta</taxon>
        <taxon>Magnoliopsida</taxon>
        <taxon>eudicotyledons</taxon>
        <taxon>Gunneridae</taxon>
        <taxon>Pentapetalae</taxon>
        <taxon>asterids</taxon>
        <taxon>lamiids</taxon>
        <taxon>Lamiales</taxon>
        <taxon>Bignoniaceae</taxon>
        <taxon>Crescentiina</taxon>
        <taxon>Tabebuia alliance</taxon>
        <taxon>Handroanthus</taxon>
    </lineage>
</organism>
<name>A0A2G9GA66_9LAMI</name>
<evidence type="ECO:0008006" key="3">
    <source>
        <dbReference type="Google" id="ProtNLM"/>
    </source>
</evidence>
<dbReference type="PANTHER" id="PTHR33325:SF11">
    <property type="entry name" value="COLD SHOCK DOMAIN-CONTAINING PROTEIN 4-LIKE"/>
    <property type="match status" value="1"/>
</dbReference>
<dbReference type="Proteomes" id="UP000231279">
    <property type="component" value="Unassembled WGS sequence"/>
</dbReference>
<gene>
    <name evidence="1" type="ORF">CDL12_25309</name>
</gene>
<comment type="caution">
    <text evidence="1">The sequence shown here is derived from an EMBL/GenBank/DDBJ whole genome shotgun (WGS) entry which is preliminary data.</text>
</comment>
<keyword evidence="2" id="KW-1185">Reference proteome</keyword>
<evidence type="ECO:0000313" key="2">
    <source>
        <dbReference type="Proteomes" id="UP000231279"/>
    </source>
</evidence>
<dbReference type="AlphaFoldDB" id="A0A2G9GA66"/>
<accession>A0A2G9GA66</accession>
<sequence length="94" mass="11058">MANLTKFEFVPLDIFGKNYLSWVVDVEIYLDVIGLGNTIVEKNEASVQNRAKAIIFLHHHLDKSLKIEYLTESYDHLKLVVFPKARYDWLHLRL</sequence>
<protein>
    <recommendedName>
        <fullName evidence="3">DUF4219 domain-containing protein</fullName>
    </recommendedName>
</protein>